<dbReference type="GO" id="GO:0006730">
    <property type="term" value="P:one-carbon metabolic process"/>
    <property type="evidence" value="ECO:0007669"/>
    <property type="project" value="UniProtKB-KW"/>
</dbReference>
<keyword evidence="10" id="KW-1185">Reference proteome</keyword>
<dbReference type="InterPro" id="IPR011060">
    <property type="entry name" value="RibuloseP-bd_barrel"/>
</dbReference>
<dbReference type="InterPro" id="IPR017553">
    <property type="entry name" value="3-hexulose-6-phosphate_synth"/>
</dbReference>
<protein>
    <recommendedName>
        <fullName evidence="4">3-hexulose-6-phosphate synthase</fullName>
        <ecNumber evidence="4">4.1.2.43</ecNumber>
    </recommendedName>
</protein>
<reference evidence="9" key="1">
    <citation type="journal article" date="2023" name="Int. J. Syst. Evol. Microbiol.">
        <title>Collibacillus ludicampi gen. nov., sp. nov., a new soil bacterium of the family Alicyclobacillaceae.</title>
        <authorList>
            <person name="Jojima T."/>
            <person name="Ioku Y."/>
            <person name="Fukuta Y."/>
            <person name="Shirasaka N."/>
            <person name="Matsumura Y."/>
            <person name="Mori M."/>
        </authorList>
    </citation>
    <scope>NUCLEOTIDE SEQUENCE</scope>
    <source>
        <strain evidence="9">TP075</strain>
    </source>
</reference>
<dbReference type="NCBIfam" id="TIGR03128">
    <property type="entry name" value="RuMP_HxlA"/>
    <property type="match status" value="1"/>
</dbReference>
<evidence type="ECO:0000313" key="9">
    <source>
        <dbReference type="EMBL" id="GIM45444.1"/>
    </source>
</evidence>
<evidence type="ECO:0000256" key="1">
    <source>
        <dbReference type="ARBA" id="ARBA00000718"/>
    </source>
</evidence>
<proteinExistence type="inferred from homology"/>
<evidence type="ECO:0000256" key="6">
    <source>
        <dbReference type="ARBA" id="ARBA00023239"/>
    </source>
</evidence>
<comment type="pathway">
    <text evidence="2">One-carbon metabolism; formaldehyde assimilation via RuMP pathway; D-fructose 6-phosphate from D-ribulose 5-phosphate and formaldehyde: step 1/2.</text>
</comment>
<dbReference type="SUPFAM" id="SSF51366">
    <property type="entry name" value="Ribulose-phoshate binding barrel"/>
    <property type="match status" value="1"/>
</dbReference>
<dbReference type="GO" id="GO:0043801">
    <property type="term" value="F:hexulose-6-phosphate synthase activity"/>
    <property type="evidence" value="ECO:0007669"/>
    <property type="project" value="UniProtKB-EC"/>
</dbReference>
<dbReference type="GO" id="GO:0004590">
    <property type="term" value="F:orotidine-5'-phosphate decarboxylase activity"/>
    <property type="evidence" value="ECO:0007669"/>
    <property type="project" value="InterPro"/>
</dbReference>
<dbReference type="EMBL" id="BOQE01000001">
    <property type="protein sequence ID" value="GIM45444.1"/>
    <property type="molecule type" value="Genomic_DNA"/>
</dbReference>
<dbReference type="GO" id="GO:0019854">
    <property type="term" value="P:L-ascorbic acid catabolic process"/>
    <property type="evidence" value="ECO:0007669"/>
    <property type="project" value="TreeGrafter"/>
</dbReference>
<sequence length="218" mass="24193">MMIQLAFDRMTIDEAIQLGQRVREYVDWMEVGTSLIKEFGMESIKALREAFPDKTIVADMKTFDNARYEFDLCYASGADVATVMGAAPTVTIDVCMEVAAQRGKRVMVDLLNTPVPHLESIYRYKEAILCAHVSKDQQEIAGERQSLEWLTQIQRIGTDGPRLALAGGITADDLFALSRVKPYVVIIGSAITNAEDPVAQARKIRETADALKGEMLCE</sequence>
<dbReference type="AlphaFoldDB" id="A0AAV4LCM5"/>
<organism evidence="9 10">
    <name type="scientific">Collibacillus ludicampi</name>
    <dbReference type="NCBI Taxonomy" id="2771369"/>
    <lineage>
        <taxon>Bacteria</taxon>
        <taxon>Bacillati</taxon>
        <taxon>Bacillota</taxon>
        <taxon>Bacilli</taxon>
        <taxon>Bacillales</taxon>
        <taxon>Alicyclobacillaceae</taxon>
        <taxon>Collibacillus</taxon>
    </lineage>
</organism>
<dbReference type="FunFam" id="3.20.20.70:FF:000022">
    <property type="entry name" value="3-keto-L-gulonate-6-phosphate decarboxylase UlaD"/>
    <property type="match status" value="1"/>
</dbReference>
<dbReference type="RefSeq" id="WP_282198643.1">
    <property type="nucleotide sequence ID" value="NZ_BOQE01000001.1"/>
</dbReference>
<evidence type="ECO:0000256" key="3">
    <source>
        <dbReference type="ARBA" id="ARBA00006350"/>
    </source>
</evidence>
<evidence type="ECO:0000313" key="10">
    <source>
        <dbReference type="Proteomes" id="UP001057291"/>
    </source>
</evidence>
<evidence type="ECO:0000256" key="5">
    <source>
        <dbReference type="ARBA" id="ARBA00022563"/>
    </source>
</evidence>
<dbReference type="EC" id="4.1.2.43" evidence="4"/>
<dbReference type="InterPro" id="IPR001754">
    <property type="entry name" value="OMPdeCOase_dom"/>
</dbReference>
<dbReference type="GO" id="GO:0033982">
    <property type="term" value="F:3-dehydro-L-gulonate-6-phosphate decarboxylase activity"/>
    <property type="evidence" value="ECO:0007669"/>
    <property type="project" value="TreeGrafter"/>
</dbReference>
<keyword evidence="5" id="KW-0554">One-carbon metabolism</keyword>
<evidence type="ECO:0000256" key="2">
    <source>
        <dbReference type="ARBA" id="ARBA00005014"/>
    </source>
</evidence>
<comment type="similarity">
    <text evidence="3">Belongs to the HPS/KGPDC family. HPS subfamily.</text>
</comment>
<dbReference type="InterPro" id="IPR013785">
    <property type="entry name" value="Aldolase_TIM"/>
</dbReference>
<keyword evidence="7" id="KW-0119">Carbohydrate metabolism</keyword>
<comment type="caution">
    <text evidence="9">The sequence shown here is derived from an EMBL/GenBank/DDBJ whole genome shotgun (WGS) entry which is preliminary data.</text>
</comment>
<gene>
    <name evidence="9" type="ORF">DNHGIG_09930</name>
</gene>
<keyword evidence="6" id="KW-0456">Lyase</keyword>
<dbReference type="PANTHER" id="PTHR35039:SF3">
    <property type="entry name" value="3-KETO-L-GULONATE-6-PHOSPHATE DECARBOXYLASE SGBH-RELATED"/>
    <property type="match status" value="1"/>
</dbReference>
<dbReference type="Proteomes" id="UP001057291">
    <property type="component" value="Unassembled WGS sequence"/>
</dbReference>
<dbReference type="GO" id="GO:0006207">
    <property type="term" value="P:'de novo' pyrimidine nucleobase biosynthetic process"/>
    <property type="evidence" value="ECO:0007669"/>
    <property type="project" value="InterPro"/>
</dbReference>
<comment type="catalytic activity">
    <reaction evidence="1">
        <text>D-ribulose 5-phosphate + formaldehyde = D-arabino-hex-3-ulose 6-phosphate</text>
        <dbReference type="Rhea" id="RHEA:25201"/>
        <dbReference type="ChEBI" id="CHEBI:16842"/>
        <dbReference type="ChEBI" id="CHEBI:58121"/>
        <dbReference type="ChEBI" id="CHEBI:58542"/>
        <dbReference type="EC" id="4.1.2.43"/>
    </reaction>
</comment>
<dbReference type="PANTHER" id="PTHR35039">
    <property type="entry name" value="3-KETO-L-GULONATE-6-PHOSPHATE DECARBOXYLASE SGBH-RELATED"/>
    <property type="match status" value="1"/>
</dbReference>
<evidence type="ECO:0000256" key="7">
    <source>
        <dbReference type="ARBA" id="ARBA00023277"/>
    </source>
</evidence>
<dbReference type="SMART" id="SM00934">
    <property type="entry name" value="OMPdecase"/>
    <property type="match status" value="1"/>
</dbReference>
<evidence type="ECO:0000259" key="8">
    <source>
        <dbReference type="SMART" id="SM00934"/>
    </source>
</evidence>
<dbReference type="Gene3D" id="3.20.20.70">
    <property type="entry name" value="Aldolase class I"/>
    <property type="match status" value="1"/>
</dbReference>
<name>A0AAV4LCM5_9BACL</name>
<dbReference type="Pfam" id="PF00215">
    <property type="entry name" value="OMPdecase"/>
    <property type="match status" value="1"/>
</dbReference>
<feature type="domain" description="Orotidine 5'-phosphate decarboxylase" evidence="8">
    <location>
        <begin position="2"/>
        <end position="204"/>
    </location>
</feature>
<accession>A0AAV4LCM5</accession>
<evidence type="ECO:0000256" key="4">
    <source>
        <dbReference type="ARBA" id="ARBA00012890"/>
    </source>
</evidence>